<evidence type="ECO:0000313" key="1">
    <source>
        <dbReference type="EMBL" id="KAF6166626.1"/>
    </source>
</evidence>
<name>A0A7J7NHG2_9MAGN</name>
<gene>
    <name evidence="1" type="ORF">GIB67_005488</name>
</gene>
<keyword evidence="2" id="KW-1185">Reference proteome</keyword>
<feature type="non-terminal residue" evidence="1">
    <location>
        <position position="1"/>
    </location>
</feature>
<sequence>MIRKKQEVACFSNRTCVNPKQVWRIKVEQCINNPTYRFKIVVMPTFRTLYIWWIRRSGNCGRLEPYGILKRSSYLFQTLAMAWFAYKQLTKG</sequence>
<comment type="caution">
    <text evidence="1">The sequence shown here is derived from an EMBL/GenBank/DDBJ whole genome shotgun (WGS) entry which is preliminary data.</text>
</comment>
<dbReference type="AlphaFoldDB" id="A0A7J7NHG2"/>
<dbReference type="Proteomes" id="UP000541444">
    <property type="component" value="Unassembled WGS sequence"/>
</dbReference>
<evidence type="ECO:0000313" key="2">
    <source>
        <dbReference type="Proteomes" id="UP000541444"/>
    </source>
</evidence>
<accession>A0A7J7NHG2</accession>
<reference evidence="1 2" key="1">
    <citation type="journal article" date="2020" name="IScience">
        <title>Genome Sequencing of the Endangered Kingdonia uniflora (Circaeasteraceae, Ranunculales) Reveals Potential Mechanisms of Evolutionary Specialization.</title>
        <authorList>
            <person name="Sun Y."/>
            <person name="Deng T."/>
            <person name="Zhang A."/>
            <person name="Moore M.J."/>
            <person name="Landis J.B."/>
            <person name="Lin N."/>
            <person name="Zhang H."/>
            <person name="Zhang X."/>
            <person name="Huang J."/>
            <person name="Zhang X."/>
            <person name="Sun H."/>
            <person name="Wang H."/>
        </authorList>
    </citation>
    <scope>NUCLEOTIDE SEQUENCE [LARGE SCALE GENOMIC DNA]</scope>
    <source>
        <strain evidence="1">TB1705</strain>
        <tissue evidence="1">Leaf</tissue>
    </source>
</reference>
<proteinExistence type="predicted"/>
<protein>
    <submittedName>
        <fullName evidence="1">Uncharacterized protein</fullName>
    </submittedName>
</protein>
<dbReference type="EMBL" id="JACGCM010000786">
    <property type="protein sequence ID" value="KAF6166626.1"/>
    <property type="molecule type" value="Genomic_DNA"/>
</dbReference>
<organism evidence="1 2">
    <name type="scientific">Kingdonia uniflora</name>
    <dbReference type="NCBI Taxonomy" id="39325"/>
    <lineage>
        <taxon>Eukaryota</taxon>
        <taxon>Viridiplantae</taxon>
        <taxon>Streptophyta</taxon>
        <taxon>Embryophyta</taxon>
        <taxon>Tracheophyta</taxon>
        <taxon>Spermatophyta</taxon>
        <taxon>Magnoliopsida</taxon>
        <taxon>Ranunculales</taxon>
        <taxon>Circaeasteraceae</taxon>
        <taxon>Kingdonia</taxon>
    </lineage>
</organism>